<sequence>MKRILLLGGGVVLVFLVLVLPNHPGTMKWTALNRFPLELPVLILTLVALRPRLFLPVLFATTLVLAALMKVADYGMFVAYNRPFNPVLDAFLVEAGFNLLENSVGRPLAIILLVGFGLLLAVLFFALIYTFRAWSCVGGRPIVRVSAGLIAIAFSVITVVDAGHALKMWKLPESPPGTSWTSRLMFKRAVEMQATAADLIQFRQDAAQDPYADATGLFDMIGPRDVILIYIESYGRTSFENPLYTDTHLATLTTAEQSLRATGFGIRSGWLTSPTAGGQSWLAHGTLSTGLWTSDNGRYNAMLGSGRKSLFHLAADAGFRTAAIMPAITMGWPESSLMGFERVHPAADIPYKGARFNWVTMPDQFTLGTYRDILGEDPRPDFIQIALISSHAPWVPIPPLLEWDQLGDGTVFTQYATQGPTPKEVWRDRDRVREQYRLAIDYALQATFSHVAQLGDEAPLILVVGDHQPAGFVSQIDSHDVPLHMIAPDTVLEQISHWDWTPSLIPDAEAPVWRMDAFRDHFIRAFTSPGPLAAR</sequence>
<dbReference type="SUPFAM" id="SSF53649">
    <property type="entry name" value="Alkaline phosphatase-like"/>
    <property type="match status" value="1"/>
</dbReference>
<feature type="transmembrane region" description="Helical" evidence="1">
    <location>
        <begin position="142"/>
        <end position="160"/>
    </location>
</feature>
<keyword evidence="1" id="KW-0472">Membrane</keyword>
<feature type="transmembrane region" description="Helical" evidence="1">
    <location>
        <begin position="56"/>
        <end position="80"/>
    </location>
</feature>
<evidence type="ECO:0000256" key="1">
    <source>
        <dbReference type="SAM" id="Phobius"/>
    </source>
</evidence>
<keyword evidence="1" id="KW-0812">Transmembrane</keyword>
<dbReference type="OrthoDB" id="1376015at2"/>
<gene>
    <name evidence="3" type="ORF">KIN_17330</name>
</gene>
<dbReference type="Gene3D" id="3.40.720.10">
    <property type="entry name" value="Alkaline Phosphatase, subunit A"/>
    <property type="match status" value="1"/>
</dbReference>
<evidence type="ECO:0000313" key="3">
    <source>
        <dbReference type="EMBL" id="GFE64659.1"/>
    </source>
</evidence>
<dbReference type="RefSeq" id="WP_159806013.1">
    <property type="nucleotide sequence ID" value="NZ_BLJE01000002.1"/>
</dbReference>
<proteinExistence type="predicted"/>
<evidence type="ECO:0000259" key="2">
    <source>
        <dbReference type="Pfam" id="PF00884"/>
    </source>
</evidence>
<dbReference type="AlphaFoldDB" id="A0A6N6JGZ5"/>
<comment type="caution">
    <text evidence="3">The sequence shown here is derived from an EMBL/GenBank/DDBJ whole genome shotgun (WGS) entry which is preliminary data.</text>
</comment>
<keyword evidence="4" id="KW-1185">Reference proteome</keyword>
<name>A0A6N6JGZ5_9RHOB</name>
<dbReference type="InterPro" id="IPR017850">
    <property type="entry name" value="Alkaline_phosphatase_core_sf"/>
</dbReference>
<reference evidence="3 4" key="1">
    <citation type="submission" date="2019-12" db="EMBL/GenBank/DDBJ databases">
        <title>Litoreibacter badius sp. nov., a novel bacteriochlorophyll a-containing bacterium in the genus Litoreibacter.</title>
        <authorList>
            <person name="Kanamuro M."/>
            <person name="Takabe Y."/>
            <person name="Mori K."/>
            <person name="Takaichi S."/>
            <person name="Hanada S."/>
        </authorList>
    </citation>
    <scope>NUCLEOTIDE SEQUENCE [LARGE SCALE GENOMIC DNA]</scope>
    <source>
        <strain evidence="3 4">K6</strain>
    </source>
</reference>
<dbReference type="Proteomes" id="UP000436822">
    <property type="component" value="Unassembled WGS sequence"/>
</dbReference>
<dbReference type="EMBL" id="BLJE01000002">
    <property type="protein sequence ID" value="GFE64659.1"/>
    <property type="molecule type" value="Genomic_DNA"/>
</dbReference>
<organism evidence="3 4">
    <name type="scientific">Litoreibacter roseus</name>
    <dbReference type="NCBI Taxonomy" id="2601869"/>
    <lineage>
        <taxon>Bacteria</taxon>
        <taxon>Pseudomonadati</taxon>
        <taxon>Pseudomonadota</taxon>
        <taxon>Alphaproteobacteria</taxon>
        <taxon>Rhodobacterales</taxon>
        <taxon>Roseobacteraceae</taxon>
        <taxon>Litoreibacter</taxon>
    </lineage>
</organism>
<accession>A0A6N6JGZ5</accession>
<feature type="domain" description="Sulfatase N-terminal" evidence="2">
    <location>
        <begin position="298"/>
        <end position="472"/>
    </location>
</feature>
<dbReference type="InterPro" id="IPR000917">
    <property type="entry name" value="Sulfatase_N"/>
</dbReference>
<protein>
    <recommendedName>
        <fullName evidence="2">Sulfatase N-terminal domain-containing protein</fullName>
    </recommendedName>
</protein>
<evidence type="ECO:0000313" key="4">
    <source>
        <dbReference type="Proteomes" id="UP000436822"/>
    </source>
</evidence>
<keyword evidence="1" id="KW-1133">Transmembrane helix</keyword>
<feature type="transmembrane region" description="Helical" evidence="1">
    <location>
        <begin position="108"/>
        <end position="130"/>
    </location>
</feature>
<dbReference type="Pfam" id="PF00884">
    <property type="entry name" value="Sulfatase"/>
    <property type="match status" value="1"/>
</dbReference>